<dbReference type="Proteomes" id="UP000636505">
    <property type="component" value="Unassembled WGS sequence"/>
</dbReference>
<dbReference type="EMBL" id="JADEXG010000050">
    <property type="protein sequence ID" value="MBE9079214.1"/>
    <property type="molecule type" value="Genomic_DNA"/>
</dbReference>
<dbReference type="RefSeq" id="WP_193909940.1">
    <property type="nucleotide sequence ID" value="NZ_JADEXG010000050.1"/>
</dbReference>
<name>A0A8J7AHU1_9CYAN</name>
<protein>
    <submittedName>
        <fullName evidence="1">Uncharacterized protein</fullName>
    </submittedName>
</protein>
<evidence type="ECO:0000313" key="2">
    <source>
        <dbReference type="Proteomes" id="UP000636505"/>
    </source>
</evidence>
<keyword evidence="2" id="KW-1185">Reference proteome</keyword>
<organism evidence="1 2">
    <name type="scientific">Vasconcelosia minhoensis LEGE 07310</name>
    <dbReference type="NCBI Taxonomy" id="915328"/>
    <lineage>
        <taxon>Bacteria</taxon>
        <taxon>Bacillati</taxon>
        <taxon>Cyanobacteriota</taxon>
        <taxon>Cyanophyceae</taxon>
        <taxon>Nodosilineales</taxon>
        <taxon>Cymatolegaceae</taxon>
        <taxon>Vasconcelosia</taxon>
        <taxon>Vasconcelosia minhoensis</taxon>
    </lineage>
</organism>
<proteinExistence type="predicted"/>
<accession>A0A8J7AHU1</accession>
<gene>
    <name evidence="1" type="ORF">IQ241_18235</name>
</gene>
<reference evidence="1" key="1">
    <citation type="submission" date="2020-10" db="EMBL/GenBank/DDBJ databases">
        <authorList>
            <person name="Castelo-Branco R."/>
            <person name="Eusebio N."/>
            <person name="Adriana R."/>
            <person name="Vieira A."/>
            <person name="Brugerolle De Fraissinette N."/>
            <person name="Rezende De Castro R."/>
            <person name="Schneider M.P."/>
            <person name="Vasconcelos V."/>
            <person name="Leao P.N."/>
        </authorList>
    </citation>
    <scope>NUCLEOTIDE SEQUENCE</scope>
    <source>
        <strain evidence="1">LEGE 07310</strain>
    </source>
</reference>
<evidence type="ECO:0000313" key="1">
    <source>
        <dbReference type="EMBL" id="MBE9079214.1"/>
    </source>
</evidence>
<dbReference type="AlphaFoldDB" id="A0A8J7AHU1"/>
<sequence>MQIIIDLPPDLEQDLIRQAAETNIPLQTLILQALRRVIQTPPVSTSQWPEAILSHEGIPDFPAFESYRDELLAPPELELF</sequence>
<comment type="caution">
    <text evidence="1">The sequence shown here is derived from an EMBL/GenBank/DDBJ whole genome shotgun (WGS) entry which is preliminary data.</text>
</comment>